<name>A0ABS5XH02_9GAMM</name>
<feature type="transmembrane region" description="Helical" evidence="10">
    <location>
        <begin position="255"/>
        <end position="275"/>
    </location>
</feature>
<dbReference type="SFLD" id="SFLDS00003">
    <property type="entry name" value="Haloacid_Dehalogenase"/>
    <property type="match status" value="1"/>
</dbReference>
<dbReference type="InterPro" id="IPR008250">
    <property type="entry name" value="ATPase_P-typ_transduc_dom_A_sf"/>
</dbReference>
<evidence type="ECO:0000256" key="5">
    <source>
        <dbReference type="ARBA" id="ARBA00022967"/>
    </source>
</evidence>
<keyword evidence="10" id="KW-0067">ATP-binding</keyword>
<dbReference type="InterPro" id="IPR012312">
    <property type="entry name" value="Hemerythrin-like"/>
</dbReference>
<keyword evidence="6 10" id="KW-1133">Transmembrane helix</keyword>
<feature type="transmembrane region" description="Helical" evidence="10">
    <location>
        <begin position="66"/>
        <end position="91"/>
    </location>
</feature>
<comment type="subcellular location">
    <subcellularLocation>
        <location evidence="10">Cell membrane</location>
    </subcellularLocation>
    <subcellularLocation>
        <location evidence="1">Membrane</location>
    </subcellularLocation>
</comment>
<dbReference type="InterPro" id="IPR027256">
    <property type="entry name" value="P-typ_ATPase_IB"/>
</dbReference>
<evidence type="ECO:0000256" key="1">
    <source>
        <dbReference type="ARBA" id="ARBA00004370"/>
    </source>
</evidence>
<evidence type="ECO:0000256" key="2">
    <source>
        <dbReference type="ARBA" id="ARBA00006024"/>
    </source>
</evidence>
<keyword evidence="10" id="KW-0547">Nucleotide-binding</keyword>
<keyword evidence="4 10" id="KW-0479">Metal-binding</keyword>
<dbReference type="PRINTS" id="PR00119">
    <property type="entry name" value="CATATPASE"/>
</dbReference>
<evidence type="ECO:0000313" key="13">
    <source>
        <dbReference type="EMBL" id="MBT8766976.1"/>
    </source>
</evidence>
<dbReference type="InterPro" id="IPR001757">
    <property type="entry name" value="P_typ_ATPase"/>
</dbReference>
<dbReference type="Gene3D" id="3.40.50.1000">
    <property type="entry name" value="HAD superfamily/HAD-like"/>
    <property type="match status" value="1"/>
</dbReference>
<feature type="domain" description="P-type ATPase A" evidence="11">
    <location>
        <begin position="115"/>
        <end position="213"/>
    </location>
</feature>
<sequence>MPKGWLDPALLGFTIIALLAGLGLRWLGHASIPDYLWSGSALVVAAVLAVEIVVRLLRREVGVDLIALISIAGALWLGQALVASVVAVMLASGRTLEYFTSQRAERELQRLINRAPRFAWRLENGDLVQTPIDQVRPGNHILVRMGEVVPVDGTLMSPSATLDESALTGEPIPVTRLAGAALRSGGVNAGSPFELDVSQMAEQSTYAGIVRMAEAARQSRAPFVRLADQYALTLIPLTLLIAGLAWLVSNDPIRALAVVVVATPCPLILAVPIAIMSGISRCAHRGILVKDGATLEALAGAELLFLDKTGTLTTGHATVQSIEHCGELPPEQLLFLAGSLAQASPHPISAAIATAARRDNASLATPTQVEESPGAGLRGQVEGREVMIGTLEFTAPAQRDGAWAASVLRRMDYQACGGSFISVQGTLAGAVLFADRLRVESPQALRRLKQAGIRKVVMLTGDRLETAQMIGLAAGIDEVRAGLRPEEKVAAVQRACAEGKTLMVGDGVNDAPALAAAHVGIALGASGATASSEAAGVVLLVDRLDRVAEALDIAKRSRAIAKQGVLVGMGLSLLAMLVAALGYLPPISGAILQEVIDVAVIFNALRALGAGFGSRSGKMQGARVDQLGAEHDDLASVLEKVSLMATNFARYPAEQARDELGGLVALLEQKLVPHEQNDEAELYPSLIAHLKGEDPLAALSHTHREIFRLVKLLGRMHKDFSVDRTAISQEEIQVTLIRLDTLLHLHFDQEDELYHNLDSR</sequence>
<dbReference type="NCBIfam" id="TIGR01494">
    <property type="entry name" value="ATPase_P-type"/>
    <property type="match status" value="2"/>
</dbReference>
<dbReference type="Pfam" id="PF01814">
    <property type="entry name" value="Hemerythrin"/>
    <property type="match status" value="1"/>
</dbReference>
<dbReference type="PANTHER" id="PTHR48085:SF5">
    <property type="entry name" value="CADMIUM_ZINC-TRANSPORTING ATPASE HMA4-RELATED"/>
    <property type="match status" value="1"/>
</dbReference>
<evidence type="ECO:0000313" key="14">
    <source>
        <dbReference type="Proteomes" id="UP001519667"/>
    </source>
</evidence>
<keyword evidence="14" id="KW-1185">Reference proteome</keyword>
<organism evidence="13 14">
    <name type="scientific">Metapseudomonas boanensis</name>
    <dbReference type="NCBI Taxonomy" id="2822138"/>
    <lineage>
        <taxon>Bacteria</taxon>
        <taxon>Pseudomonadati</taxon>
        <taxon>Pseudomonadota</taxon>
        <taxon>Gammaproteobacteria</taxon>
        <taxon>Pseudomonadales</taxon>
        <taxon>Pseudomonadaceae</taxon>
        <taxon>Metapseudomonas</taxon>
    </lineage>
</organism>
<evidence type="ECO:0000259" key="11">
    <source>
        <dbReference type="Pfam" id="PF00122"/>
    </source>
</evidence>
<dbReference type="SFLD" id="SFLDF00027">
    <property type="entry name" value="p-type_atpase"/>
    <property type="match status" value="1"/>
</dbReference>
<dbReference type="SUPFAM" id="SSF81665">
    <property type="entry name" value="Calcium ATPase, transmembrane domain M"/>
    <property type="match status" value="1"/>
</dbReference>
<dbReference type="Pfam" id="PF00122">
    <property type="entry name" value="E1-E2_ATPase"/>
    <property type="match status" value="1"/>
</dbReference>
<dbReference type="InterPro" id="IPR018303">
    <property type="entry name" value="ATPase_P-typ_P_site"/>
</dbReference>
<evidence type="ECO:0000256" key="4">
    <source>
        <dbReference type="ARBA" id="ARBA00022723"/>
    </source>
</evidence>
<reference evidence="13 14" key="1">
    <citation type="submission" date="2021-04" db="EMBL/GenBank/DDBJ databases">
        <title>Pseudomonas boanensis sp. nov., a bacterium isolated from river water used for household purposes in Boane District, Mozambique.</title>
        <authorList>
            <person name="Nicklasson M."/>
            <person name="Martin-Rodriguez A.J."/>
            <person name="Thorell K."/>
            <person name="Neves L."/>
            <person name="Mussagy A."/>
            <person name="Rydberg H.A."/>
            <person name="Hernroth B."/>
            <person name="Svensson-Stadler L."/>
            <person name="Sjoling A."/>
        </authorList>
    </citation>
    <scope>NUCLEOTIDE SEQUENCE [LARGE SCALE GENOMIC DNA]</scope>
    <source>
        <strain evidence="13 14">DB1</strain>
    </source>
</reference>
<dbReference type="Pfam" id="PF00702">
    <property type="entry name" value="Hydrolase"/>
    <property type="match status" value="1"/>
</dbReference>
<comment type="catalytic activity">
    <reaction evidence="9">
        <text>Zn(2+)(in) + ATP + H2O = Zn(2+)(out) + ADP + phosphate + H(+)</text>
        <dbReference type="Rhea" id="RHEA:20621"/>
        <dbReference type="ChEBI" id="CHEBI:15377"/>
        <dbReference type="ChEBI" id="CHEBI:15378"/>
        <dbReference type="ChEBI" id="CHEBI:29105"/>
        <dbReference type="ChEBI" id="CHEBI:30616"/>
        <dbReference type="ChEBI" id="CHEBI:43474"/>
        <dbReference type="ChEBI" id="CHEBI:456216"/>
        <dbReference type="EC" id="7.2.2.12"/>
    </reaction>
</comment>
<feature type="transmembrane region" description="Helical" evidence="10">
    <location>
        <begin position="35"/>
        <end position="54"/>
    </location>
</feature>
<dbReference type="InterPro" id="IPR044492">
    <property type="entry name" value="P_typ_ATPase_HD_dom"/>
</dbReference>
<evidence type="ECO:0000256" key="10">
    <source>
        <dbReference type="RuleBase" id="RU362081"/>
    </source>
</evidence>
<keyword evidence="10" id="KW-1003">Cell membrane</keyword>
<feature type="transmembrane region" description="Helical" evidence="10">
    <location>
        <begin position="6"/>
        <end position="28"/>
    </location>
</feature>
<dbReference type="Gene3D" id="1.20.120.520">
    <property type="entry name" value="nmb1532 protein domain like"/>
    <property type="match status" value="1"/>
</dbReference>
<dbReference type="InterPro" id="IPR059000">
    <property type="entry name" value="ATPase_P-type_domA"/>
</dbReference>
<dbReference type="PROSITE" id="PS00154">
    <property type="entry name" value="ATPASE_E1_E2"/>
    <property type="match status" value="1"/>
</dbReference>
<evidence type="ECO:0000256" key="3">
    <source>
        <dbReference type="ARBA" id="ARBA00022692"/>
    </source>
</evidence>
<dbReference type="InterPro" id="IPR051014">
    <property type="entry name" value="Cation_Transport_ATPase_IB"/>
</dbReference>
<dbReference type="InterPro" id="IPR023214">
    <property type="entry name" value="HAD_sf"/>
</dbReference>
<proteinExistence type="inferred from homology"/>
<evidence type="ECO:0000259" key="12">
    <source>
        <dbReference type="Pfam" id="PF01814"/>
    </source>
</evidence>
<dbReference type="Gene3D" id="3.40.1110.10">
    <property type="entry name" value="Calcium-transporting ATPase, cytoplasmic domain N"/>
    <property type="match status" value="1"/>
</dbReference>
<dbReference type="SUPFAM" id="SSF56784">
    <property type="entry name" value="HAD-like"/>
    <property type="match status" value="1"/>
</dbReference>
<evidence type="ECO:0000256" key="8">
    <source>
        <dbReference type="ARBA" id="ARBA00039097"/>
    </source>
</evidence>
<accession>A0ABS5XH02</accession>
<keyword evidence="5" id="KW-1278">Translocase</keyword>
<dbReference type="EC" id="7.2.2.12" evidence="8"/>
<dbReference type="EMBL" id="JAGTIS010000006">
    <property type="protein sequence ID" value="MBT8766976.1"/>
    <property type="molecule type" value="Genomic_DNA"/>
</dbReference>
<dbReference type="Proteomes" id="UP001519667">
    <property type="component" value="Unassembled WGS sequence"/>
</dbReference>
<dbReference type="PANTHER" id="PTHR48085">
    <property type="entry name" value="CADMIUM/ZINC-TRANSPORTING ATPASE HMA2-RELATED"/>
    <property type="match status" value="1"/>
</dbReference>
<gene>
    <name evidence="13" type="ORF">J7302_12700</name>
</gene>
<dbReference type="InterPro" id="IPR023299">
    <property type="entry name" value="ATPase_P-typ_cyto_dom_N"/>
</dbReference>
<keyword evidence="3 10" id="KW-0812">Transmembrane</keyword>
<comment type="similarity">
    <text evidence="2 10">Belongs to the cation transport ATPase (P-type) (TC 3.A.3) family. Type IB subfamily.</text>
</comment>
<protein>
    <recommendedName>
        <fullName evidence="8">P-type Zn(2+) transporter</fullName>
        <ecNumber evidence="8">7.2.2.12</ecNumber>
    </recommendedName>
</protein>
<dbReference type="InterPro" id="IPR036412">
    <property type="entry name" value="HAD-like_sf"/>
</dbReference>
<dbReference type="Gene3D" id="2.70.150.10">
    <property type="entry name" value="Calcium-transporting ATPase, cytoplasmic transduction domain A"/>
    <property type="match status" value="1"/>
</dbReference>
<feature type="transmembrane region" description="Helical" evidence="10">
    <location>
        <begin position="230"/>
        <end position="249"/>
    </location>
</feature>
<feature type="transmembrane region" description="Helical" evidence="10">
    <location>
        <begin position="565"/>
        <end position="584"/>
    </location>
</feature>
<evidence type="ECO:0000256" key="6">
    <source>
        <dbReference type="ARBA" id="ARBA00022989"/>
    </source>
</evidence>
<dbReference type="InterPro" id="IPR023298">
    <property type="entry name" value="ATPase_P-typ_TM_dom_sf"/>
</dbReference>
<dbReference type="SFLD" id="SFLDG00002">
    <property type="entry name" value="C1.7:_P-type_atpase_like"/>
    <property type="match status" value="1"/>
</dbReference>
<evidence type="ECO:0000256" key="9">
    <source>
        <dbReference type="ARBA" id="ARBA00047308"/>
    </source>
</evidence>
<feature type="domain" description="Hemerythrin-like" evidence="12">
    <location>
        <begin position="624"/>
        <end position="755"/>
    </location>
</feature>
<keyword evidence="7 10" id="KW-0472">Membrane</keyword>
<comment type="caution">
    <text evidence="13">The sequence shown here is derived from an EMBL/GenBank/DDBJ whole genome shotgun (WGS) entry which is preliminary data.</text>
</comment>
<evidence type="ECO:0000256" key="7">
    <source>
        <dbReference type="ARBA" id="ARBA00023136"/>
    </source>
</evidence>
<dbReference type="RefSeq" id="WP_215374857.1">
    <property type="nucleotide sequence ID" value="NZ_JAGTIS010000006.1"/>
</dbReference>
<dbReference type="NCBIfam" id="TIGR01525">
    <property type="entry name" value="ATPase-IB_hvy"/>
    <property type="match status" value="1"/>
</dbReference>
<dbReference type="SUPFAM" id="SSF81653">
    <property type="entry name" value="Calcium ATPase, transduction domain A"/>
    <property type="match status" value="1"/>
</dbReference>